<dbReference type="Gene3D" id="3.40.50.1820">
    <property type="entry name" value="alpha/beta hydrolase"/>
    <property type="match status" value="1"/>
</dbReference>
<dbReference type="PANTHER" id="PTHR46623:SF6">
    <property type="entry name" value="ALPHA_BETA-HYDROLASES SUPERFAMILY PROTEIN"/>
    <property type="match status" value="1"/>
</dbReference>
<feature type="domain" description="Dienelactone hydrolase" evidence="1">
    <location>
        <begin position="36"/>
        <end position="149"/>
    </location>
</feature>
<dbReference type="RefSeq" id="WP_209009285.1">
    <property type="nucleotide sequence ID" value="NZ_BMXE01000008.1"/>
</dbReference>
<name>A0ABQ3EL69_9HYPH</name>
<dbReference type="InterPro" id="IPR002925">
    <property type="entry name" value="Dienelactn_hydro"/>
</dbReference>
<comment type="caution">
    <text evidence="2">The sequence shown here is derived from an EMBL/GenBank/DDBJ whole genome shotgun (WGS) entry which is preliminary data.</text>
</comment>
<dbReference type="PANTHER" id="PTHR46623">
    <property type="entry name" value="CARBOXYMETHYLENEBUTENOLIDASE-RELATED"/>
    <property type="match status" value="1"/>
</dbReference>
<dbReference type="Proteomes" id="UP000637980">
    <property type="component" value="Unassembled WGS sequence"/>
</dbReference>
<organism evidence="2 3">
    <name type="scientific">Pseudovibrio japonicus</name>
    <dbReference type="NCBI Taxonomy" id="366534"/>
    <lineage>
        <taxon>Bacteria</taxon>
        <taxon>Pseudomonadati</taxon>
        <taxon>Pseudomonadota</taxon>
        <taxon>Alphaproteobacteria</taxon>
        <taxon>Hyphomicrobiales</taxon>
        <taxon>Stappiaceae</taxon>
        <taxon>Pseudovibrio</taxon>
    </lineage>
</organism>
<dbReference type="InterPro" id="IPR029058">
    <property type="entry name" value="AB_hydrolase_fold"/>
</dbReference>
<accession>A0ABQ3EL69</accession>
<dbReference type="Pfam" id="PF01738">
    <property type="entry name" value="DLH"/>
    <property type="match status" value="1"/>
</dbReference>
<dbReference type="InterPro" id="IPR051049">
    <property type="entry name" value="Dienelactone_hydrolase-like"/>
</dbReference>
<evidence type="ECO:0000313" key="3">
    <source>
        <dbReference type="Proteomes" id="UP000637980"/>
    </source>
</evidence>
<reference evidence="3" key="1">
    <citation type="journal article" date="2019" name="Int. J. Syst. Evol. Microbiol.">
        <title>The Global Catalogue of Microorganisms (GCM) 10K type strain sequencing project: providing services to taxonomists for standard genome sequencing and annotation.</title>
        <authorList>
            <consortium name="The Broad Institute Genomics Platform"/>
            <consortium name="The Broad Institute Genome Sequencing Center for Infectious Disease"/>
            <person name="Wu L."/>
            <person name="Ma J."/>
        </authorList>
    </citation>
    <scope>NUCLEOTIDE SEQUENCE [LARGE SCALE GENOMIC DNA]</scope>
    <source>
        <strain evidence="3">KCTC 12861</strain>
    </source>
</reference>
<gene>
    <name evidence="2" type="ORF">GCM10007094_38380</name>
</gene>
<evidence type="ECO:0000259" key="1">
    <source>
        <dbReference type="Pfam" id="PF01738"/>
    </source>
</evidence>
<keyword evidence="3" id="KW-1185">Reference proteome</keyword>
<dbReference type="EMBL" id="BMXE01000008">
    <property type="protein sequence ID" value="GHB45312.1"/>
    <property type="molecule type" value="Genomic_DNA"/>
</dbReference>
<sequence>MNTGTPMIIAATTLALPVSLTAAELRLVEYHQRNLAYIIVPRTAKKLPALLLFHDWNGLTDAAIQQAAKIAEQGYAVFLLDLFGGKVPQSREEAGPLVEAMLTTEHQQELLANVCSGLQLLESVEEVEPIGVSVHGFGLGEQVAECISKSDMMPALPLLAAA</sequence>
<evidence type="ECO:0000313" key="2">
    <source>
        <dbReference type="EMBL" id="GHB45312.1"/>
    </source>
</evidence>
<proteinExistence type="predicted"/>
<dbReference type="SUPFAM" id="SSF53474">
    <property type="entry name" value="alpha/beta-Hydrolases"/>
    <property type="match status" value="1"/>
</dbReference>
<protein>
    <recommendedName>
        <fullName evidence="1">Dienelactone hydrolase domain-containing protein</fullName>
    </recommendedName>
</protein>